<dbReference type="Pfam" id="PF17776">
    <property type="entry name" value="NLRC4_HD2"/>
    <property type="match status" value="1"/>
</dbReference>
<dbReference type="InterPro" id="IPR051261">
    <property type="entry name" value="NLR"/>
</dbReference>
<dbReference type="InterPro" id="IPR029495">
    <property type="entry name" value="NACHT-assoc"/>
</dbReference>
<keyword evidence="8" id="KW-0862">Zinc</keyword>
<dbReference type="SMART" id="SM01289">
    <property type="entry name" value="PYRIN"/>
    <property type="match status" value="1"/>
</dbReference>
<keyword evidence="4" id="KW-0479">Metal-binding</keyword>
<dbReference type="PROSITE" id="PS51450">
    <property type="entry name" value="LRR"/>
    <property type="match status" value="1"/>
</dbReference>
<evidence type="ECO:0000256" key="2">
    <source>
        <dbReference type="ARBA" id="ARBA00022490"/>
    </source>
</evidence>
<dbReference type="SMART" id="SM01288">
    <property type="entry name" value="FISNA"/>
    <property type="match status" value="1"/>
</dbReference>
<dbReference type="InterPro" id="IPR001611">
    <property type="entry name" value="Leu-rich_rpt"/>
</dbReference>
<evidence type="ECO:0000256" key="10">
    <source>
        <dbReference type="PROSITE-ProRule" id="PRU00175"/>
    </source>
</evidence>
<dbReference type="Pfam" id="PF05729">
    <property type="entry name" value="NACHT"/>
    <property type="match status" value="1"/>
</dbReference>
<dbReference type="GO" id="GO:0005524">
    <property type="term" value="F:ATP binding"/>
    <property type="evidence" value="ECO:0007669"/>
    <property type="project" value="UniProtKB-KW"/>
</dbReference>
<keyword evidence="15" id="KW-1185">Reference proteome</keyword>
<dbReference type="SMART" id="SM00368">
    <property type="entry name" value="LRR_RI"/>
    <property type="match status" value="8"/>
</dbReference>
<accession>A0A8M1KB31</accession>
<dbReference type="PROSITE" id="PS00518">
    <property type="entry name" value="ZF_RING_1"/>
    <property type="match status" value="1"/>
</dbReference>
<dbReference type="Pfam" id="PF15227">
    <property type="entry name" value="zf-C3HC4_4"/>
    <property type="match status" value="1"/>
</dbReference>
<dbReference type="GO" id="GO:0005737">
    <property type="term" value="C:cytoplasm"/>
    <property type="evidence" value="ECO:0007669"/>
    <property type="project" value="UniProtKB-SubCell"/>
</dbReference>
<dbReference type="InterPro" id="IPR001870">
    <property type="entry name" value="B30.2/SPRY"/>
</dbReference>
<dbReference type="Pfam" id="PF14484">
    <property type="entry name" value="FISNA"/>
    <property type="match status" value="1"/>
</dbReference>
<keyword evidence="7 10" id="KW-0863">Zinc-finger</keyword>
<dbReference type="InterPro" id="IPR007111">
    <property type="entry name" value="NACHT_NTPase"/>
</dbReference>
<dbReference type="Pfam" id="PF13765">
    <property type="entry name" value="PRY"/>
    <property type="match status" value="1"/>
</dbReference>
<protein>
    <submittedName>
        <fullName evidence="16">NACHT, LRR and PYD domains-containing protein 12-like</fullName>
    </submittedName>
</protein>
<keyword evidence="3" id="KW-0433">Leucine-rich repeat</keyword>
<dbReference type="GO" id="GO:0008270">
    <property type="term" value="F:zinc ion binding"/>
    <property type="evidence" value="ECO:0007669"/>
    <property type="project" value="UniProtKB-KW"/>
</dbReference>
<feature type="domain" description="RING-type" evidence="11">
    <location>
        <begin position="112"/>
        <end position="155"/>
    </location>
</feature>
<dbReference type="PROSITE" id="PS50089">
    <property type="entry name" value="ZF_RING_2"/>
    <property type="match status" value="1"/>
</dbReference>
<dbReference type="InterPro" id="IPR041267">
    <property type="entry name" value="NLRP_HD2"/>
</dbReference>
<dbReference type="PANTHER" id="PTHR24106">
    <property type="entry name" value="NACHT, LRR AND CARD DOMAINS-CONTAINING"/>
    <property type="match status" value="1"/>
</dbReference>
<keyword evidence="5" id="KW-0677">Repeat</keyword>
<dbReference type="InterPro" id="IPR017907">
    <property type="entry name" value="Znf_RING_CS"/>
</dbReference>
<dbReference type="FunFam" id="3.40.50.300:FF:000210">
    <property type="entry name" value="Si:dkey-16p6.1"/>
    <property type="match status" value="1"/>
</dbReference>
<proteinExistence type="predicted"/>
<reference evidence="16" key="1">
    <citation type="submission" date="2025-08" db="UniProtKB">
        <authorList>
            <consortium name="RefSeq"/>
        </authorList>
    </citation>
    <scope>IDENTIFICATION</scope>
</reference>
<feature type="domain" description="B30.2/SPRY" evidence="12">
    <location>
        <begin position="1209"/>
        <end position="1405"/>
    </location>
</feature>
<dbReference type="PROSITE" id="PS50837">
    <property type="entry name" value="NACHT"/>
    <property type="match status" value="1"/>
</dbReference>
<dbReference type="Pfam" id="PF00622">
    <property type="entry name" value="SPRY"/>
    <property type="match status" value="1"/>
</dbReference>
<dbReference type="SMART" id="SM00184">
    <property type="entry name" value="RING"/>
    <property type="match status" value="1"/>
</dbReference>
<dbReference type="GeneID" id="105895832"/>
<dbReference type="OrthoDB" id="120976at2759"/>
<comment type="subcellular location">
    <subcellularLocation>
        <location evidence="1">Cytoplasm</location>
    </subcellularLocation>
</comment>
<evidence type="ECO:0000259" key="12">
    <source>
        <dbReference type="PROSITE" id="PS50188"/>
    </source>
</evidence>
<dbReference type="InterPro" id="IPR003877">
    <property type="entry name" value="SPRY_dom"/>
</dbReference>
<dbReference type="InterPro" id="IPR001841">
    <property type="entry name" value="Znf_RING"/>
</dbReference>
<evidence type="ECO:0000256" key="8">
    <source>
        <dbReference type="ARBA" id="ARBA00022833"/>
    </source>
</evidence>
<keyword evidence="6" id="KW-0547">Nucleotide-binding</keyword>
<dbReference type="InterPro" id="IPR006574">
    <property type="entry name" value="PRY"/>
</dbReference>
<dbReference type="Pfam" id="PF17779">
    <property type="entry name" value="WHD_NOD2"/>
    <property type="match status" value="1"/>
</dbReference>
<dbReference type="SMART" id="SM00449">
    <property type="entry name" value="SPRY"/>
    <property type="match status" value="1"/>
</dbReference>
<evidence type="ECO:0000256" key="5">
    <source>
        <dbReference type="ARBA" id="ARBA00022737"/>
    </source>
</evidence>
<evidence type="ECO:0000259" key="14">
    <source>
        <dbReference type="PROSITE" id="PS50837"/>
    </source>
</evidence>
<dbReference type="RefSeq" id="XP_042559463.1">
    <property type="nucleotide sequence ID" value="XM_042703529.1"/>
</dbReference>
<feature type="domain" description="NACHT" evidence="14">
    <location>
        <begin position="321"/>
        <end position="455"/>
    </location>
</feature>
<evidence type="ECO:0000259" key="13">
    <source>
        <dbReference type="PROSITE" id="PS50824"/>
    </source>
</evidence>
<organism evidence="15 16">
    <name type="scientific">Clupea harengus</name>
    <name type="common">Atlantic herring</name>
    <dbReference type="NCBI Taxonomy" id="7950"/>
    <lineage>
        <taxon>Eukaryota</taxon>
        <taxon>Metazoa</taxon>
        <taxon>Chordata</taxon>
        <taxon>Craniata</taxon>
        <taxon>Vertebrata</taxon>
        <taxon>Euteleostomi</taxon>
        <taxon>Actinopterygii</taxon>
        <taxon>Neopterygii</taxon>
        <taxon>Teleostei</taxon>
        <taxon>Clupei</taxon>
        <taxon>Clupeiformes</taxon>
        <taxon>Clupeoidei</taxon>
        <taxon>Clupeidae</taxon>
        <taxon>Clupea</taxon>
    </lineage>
</organism>
<dbReference type="CDD" id="cd08321">
    <property type="entry name" value="Pyrin_ASC-like"/>
    <property type="match status" value="1"/>
</dbReference>
<dbReference type="Pfam" id="PF02758">
    <property type="entry name" value="PYRIN"/>
    <property type="match status" value="1"/>
</dbReference>
<dbReference type="InterPro" id="IPR041075">
    <property type="entry name" value="NOD1/2_WH"/>
</dbReference>
<evidence type="ECO:0000256" key="4">
    <source>
        <dbReference type="ARBA" id="ARBA00022723"/>
    </source>
</evidence>
<gene>
    <name evidence="16" type="primary">LOC105895832</name>
</gene>
<name>A0A8M1KB31_CLUHA</name>
<dbReference type="InterPro" id="IPR004020">
    <property type="entry name" value="DAPIN"/>
</dbReference>
<evidence type="ECO:0000313" key="16">
    <source>
        <dbReference type="RefSeq" id="XP_042559463.1"/>
    </source>
</evidence>
<keyword evidence="2" id="KW-0963">Cytoplasm</keyword>
<sequence>MGTQLDLLLHATDHLKPEQLKRFKLYLSHRTLDGVEPIPRDRLGDSDATDIVETMMEVYGSEGALKITIHILRKISRTDLADALENGIKEVPSQEEQATDAGSSVSLTQDQCGVCEQLLTDPVITTCGHSFCRQCISSYWSQSGPSGQYTCAKCEKRRKTPQSSQTITAVSEAQPIDIAACGPPNAAPPCVHTTISAQTGALVNAPTLNNCHIEGSVFFNSEPGDKDDDDAVLENVQMNHKALMKEKSECIFEGVEKKGNKILLNKIYTDLYITEGESEGVNDEHEVWQLETVSRKPVTQDTAIHCNDIFKPLPEQDGTVRSVMTKGIAGIGKTVSVQKFILDWAEGEANSDIHFVFAFSFRELNLVRGRKYSLLGLLLDFHPELKELYDTRKCFERKTVIIFDGLDESRLKLDFRKTRLANVTEVASVDALVANLINGTLLPSAHIWVTSRPAAAGQIPTQYVDQLTEVRGFNLPQREEYFRKKISDPAKAEQIIAHIKVSRSLHIMCHIPVFCWISAIVLQKILDQGGKKEIPKTLTEMYAHFLLIQTNIKYQKYHGGSVSERQKLLGSNRDLLLKLAKLAFLNLERGNLMFYEADLRECGININEASIYCGMCTEILKEESVFYETKIYCFVHLSIQEFLAAVHIFYSYISRDMEAMAFFLKGKSRASRKNVTLDILLNSVVTKASESENGHLDLFVRFLHGLSLESNQRLLQGLLTRMESSPESISRAVKNLKEMQRKNVSPERCINLFHCLIEMNDASVHDEIQTFLKSERGPGTPLSPAHCSALAYMLLMSEDPLDEFDLRNYKTSDEGRRRLLPVVRYCRKALLGGCKLTEKPCETIVSALHCSNSHLRELDFSFNDIHDSGMRLISIGLTSPFCKLQTLRFNRCKLTEKCWGNLISAFQSETSHLSELDLTDNDLQDSGIRLLSTALRSPNCKIQILRMKGCHEMGRTCEVLASAVSCSLPNLRELDLSHNELDYAGASKLLTSMTSPQCQLETLRLKRCCLTCQHCEVIASVLKSGTAHLKELDLSDNDLDDPMIESLSSGLTSPHCALKTLRLKQCGLTEDSCPGLAAILSADHCPLTELDLSCNVLQDSGVEVISEGLTSPNCKLESLSFYLCVCLPVLFLLNIFSLLSFFLDLKLSPLRLSFCCISEPGCVSMAAALTSRPACLKELDLSYNHPGDAGTQAQRARVQDPNCHLTLVNFDHGGLFCLTTELGKYACSLSFDPDTLHPELSLSEDKSSATCRGEVHTYPDRPERFTLCPQVLCAEPLSGRCYWEAEWSGCKALLGAVYKCIERKGSADVSGIGANGSSWALECSTISGYKAWHEERRVEILVPRGQPRRVGVFLDRPSGTLSFYSVSSASGQLTHLHTFREAFTEPLYAGFWVAPECSVALCKTG</sequence>
<keyword evidence="9" id="KW-0067">ATP-binding</keyword>
<feature type="domain" description="Pyrin" evidence="13">
    <location>
        <begin position="1"/>
        <end position="90"/>
    </location>
</feature>
<evidence type="ECO:0000259" key="11">
    <source>
        <dbReference type="PROSITE" id="PS50089"/>
    </source>
</evidence>
<evidence type="ECO:0000256" key="1">
    <source>
        <dbReference type="ARBA" id="ARBA00004496"/>
    </source>
</evidence>
<dbReference type="CDD" id="cd16040">
    <property type="entry name" value="SPRY_PRY_SNTX"/>
    <property type="match status" value="1"/>
</dbReference>
<evidence type="ECO:0000313" key="15">
    <source>
        <dbReference type="Proteomes" id="UP000515152"/>
    </source>
</evidence>
<dbReference type="KEGG" id="char:105895832"/>
<evidence type="ECO:0000256" key="3">
    <source>
        <dbReference type="ARBA" id="ARBA00022614"/>
    </source>
</evidence>
<evidence type="ECO:0000256" key="9">
    <source>
        <dbReference type="ARBA" id="ARBA00022840"/>
    </source>
</evidence>
<evidence type="ECO:0000256" key="7">
    <source>
        <dbReference type="ARBA" id="ARBA00022771"/>
    </source>
</evidence>
<dbReference type="Pfam" id="PF13516">
    <property type="entry name" value="LRR_6"/>
    <property type="match status" value="5"/>
</dbReference>
<dbReference type="Proteomes" id="UP000515152">
    <property type="component" value="Chromosome 24"/>
</dbReference>
<dbReference type="PROSITE" id="PS50188">
    <property type="entry name" value="B302_SPRY"/>
    <property type="match status" value="1"/>
</dbReference>
<dbReference type="SMART" id="SM00589">
    <property type="entry name" value="PRY"/>
    <property type="match status" value="1"/>
</dbReference>
<evidence type="ECO:0000256" key="6">
    <source>
        <dbReference type="ARBA" id="ARBA00022741"/>
    </source>
</evidence>
<dbReference type="PROSITE" id="PS50824">
    <property type="entry name" value="DAPIN"/>
    <property type="match status" value="1"/>
</dbReference>